<reference evidence="1 2" key="1">
    <citation type="submission" date="2018-02" db="EMBL/GenBank/DDBJ databases">
        <title>The genomes of Aspergillus section Nigri reveals drivers in fungal speciation.</title>
        <authorList>
            <consortium name="DOE Joint Genome Institute"/>
            <person name="Vesth T.C."/>
            <person name="Nybo J."/>
            <person name="Theobald S."/>
            <person name="Brandl J."/>
            <person name="Frisvad J.C."/>
            <person name="Nielsen K.F."/>
            <person name="Lyhne E.K."/>
            <person name="Kogle M.E."/>
            <person name="Kuo A."/>
            <person name="Riley R."/>
            <person name="Clum A."/>
            <person name="Nolan M."/>
            <person name="Lipzen A."/>
            <person name="Salamov A."/>
            <person name="Henrissat B."/>
            <person name="Wiebenga A."/>
            <person name="De vries R.P."/>
            <person name="Grigoriev I.V."/>
            <person name="Mortensen U.H."/>
            <person name="Andersen M.R."/>
            <person name="Baker S.E."/>
        </authorList>
    </citation>
    <scope>NUCLEOTIDE SEQUENCE [LARGE SCALE GENOMIC DNA]</scope>
    <source>
        <strain evidence="1 2">CBS 707.79</strain>
    </source>
</reference>
<name>A0A319D5Y6_9EURO</name>
<protein>
    <submittedName>
        <fullName evidence="1">Uncharacterized protein</fullName>
    </submittedName>
</protein>
<evidence type="ECO:0000313" key="2">
    <source>
        <dbReference type="Proteomes" id="UP000247810"/>
    </source>
</evidence>
<accession>A0A319D5Y6</accession>
<sequence length="191" mass="21323">MPFMYLANAFQTFRALQQAERPLPVAVPTQTTIRLALVAGVDISRLPDRVRDEAVLDAPFSDMRNLSPISRIQGWWLSPCQHVPCQRIVTDTRLDTLQSSPPASARDDRLLGLPSRHWWREASIQLRTFHIPTSGFTLDTPLSGLHPRVTRSLQTTAQLAGSRVTEPRGLLSFRPKAHGTPVMGAEDSHMV</sequence>
<gene>
    <name evidence="1" type="ORF">BO71DRAFT_434339</name>
</gene>
<proteinExistence type="predicted"/>
<dbReference type="AlphaFoldDB" id="A0A319D5Y6"/>
<organism evidence="1 2">
    <name type="scientific">Aspergillus ellipticus CBS 707.79</name>
    <dbReference type="NCBI Taxonomy" id="1448320"/>
    <lineage>
        <taxon>Eukaryota</taxon>
        <taxon>Fungi</taxon>
        <taxon>Dikarya</taxon>
        <taxon>Ascomycota</taxon>
        <taxon>Pezizomycotina</taxon>
        <taxon>Eurotiomycetes</taxon>
        <taxon>Eurotiomycetidae</taxon>
        <taxon>Eurotiales</taxon>
        <taxon>Aspergillaceae</taxon>
        <taxon>Aspergillus</taxon>
        <taxon>Aspergillus subgen. Circumdati</taxon>
    </lineage>
</organism>
<dbReference type="Proteomes" id="UP000247810">
    <property type="component" value="Unassembled WGS sequence"/>
</dbReference>
<dbReference type="VEuPathDB" id="FungiDB:BO71DRAFT_434339"/>
<evidence type="ECO:0000313" key="1">
    <source>
        <dbReference type="EMBL" id="PYH89937.1"/>
    </source>
</evidence>
<keyword evidence="2" id="KW-1185">Reference proteome</keyword>
<dbReference type="EMBL" id="KZ826005">
    <property type="protein sequence ID" value="PYH89937.1"/>
    <property type="molecule type" value="Genomic_DNA"/>
</dbReference>